<feature type="compositionally biased region" description="Basic residues" evidence="18">
    <location>
        <begin position="313"/>
        <end position="325"/>
    </location>
</feature>
<proteinExistence type="inferred from homology"/>
<dbReference type="GO" id="GO:0010494">
    <property type="term" value="C:cytoplasmic stress granule"/>
    <property type="evidence" value="ECO:0007669"/>
    <property type="project" value="UniProtKB-SubCell"/>
</dbReference>
<feature type="compositionally biased region" description="Polar residues" evidence="18">
    <location>
        <begin position="714"/>
        <end position="724"/>
    </location>
</feature>
<feature type="compositionally biased region" description="Basic and acidic residues" evidence="18">
    <location>
        <begin position="326"/>
        <end position="341"/>
    </location>
</feature>
<dbReference type="PANTHER" id="PTHR13434">
    <property type="entry name" value="PROTEIN CASC3"/>
    <property type="match status" value="1"/>
</dbReference>
<evidence type="ECO:0000256" key="7">
    <source>
        <dbReference type="ARBA" id="ARBA00022448"/>
    </source>
</evidence>
<evidence type="ECO:0000256" key="10">
    <source>
        <dbReference type="ARBA" id="ARBA00022728"/>
    </source>
</evidence>
<keyword evidence="11" id="KW-0509">mRNA transport</keyword>
<evidence type="ECO:0000256" key="17">
    <source>
        <dbReference type="ARBA" id="ARBA00023273"/>
    </source>
</evidence>
<name>A0AAW0YDD0_CHEQU</name>
<dbReference type="GO" id="GO:0048471">
    <property type="term" value="C:perinuclear region of cytoplasm"/>
    <property type="evidence" value="ECO:0007669"/>
    <property type="project" value="UniProtKB-SubCell"/>
</dbReference>
<feature type="compositionally biased region" description="Low complexity" evidence="18">
    <location>
        <begin position="774"/>
        <end position="786"/>
    </location>
</feature>
<dbReference type="Pfam" id="PF09405">
    <property type="entry name" value="Btz"/>
    <property type="match status" value="1"/>
</dbReference>
<evidence type="ECO:0000259" key="19">
    <source>
        <dbReference type="SMART" id="SM01044"/>
    </source>
</evidence>
<dbReference type="GO" id="GO:0006417">
    <property type="term" value="P:regulation of translation"/>
    <property type="evidence" value="ECO:0007669"/>
    <property type="project" value="UniProtKB-KW"/>
</dbReference>
<feature type="compositionally biased region" description="Pro residues" evidence="18">
    <location>
        <begin position="526"/>
        <end position="540"/>
    </location>
</feature>
<evidence type="ECO:0000256" key="16">
    <source>
        <dbReference type="ARBA" id="ARBA00023242"/>
    </source>
</evidence>
<evidence type="ECO:0000256" key="2">
    <source>
        <dbReference type="ARBA" id="ARBA00004279"/>
    </source>
</evidence>
<feature type="compositionally biased region" description="Pro residues" evidence="18">
    <location>
        <begin position="611"/>
        <end position="628"/>
    </location>
</feature>
<feature type="region of interest" description="Disordered" evidence="18">
    <location>
        <begin position="774"/>
        <end position="832"/>
    </location>
</feature>
<evidence type="ECO:0000256" key="18">
    <source>
        <dbReference type="SAM" id="MobiDB-lite"/>
    </source>
</evidence>
<dbReference type="GO" id="GO:0030425">
    <property type="term" value="C:dendrite"/>
    <property type="evidence" value="ECO:0007669"/>
    <property type="project" value="UniProtKB-SubCell"/>
</dbReference>
<dbReference type="InterPro" id="IPR018545">
    <property type="entry name" value="Btz_dom"/>
</dbReference>
<feature type="domain" description="Btz" evidence="19">
    <location>
        <begin position="34"/>
        <end position="153"/>
    </location>
</feature>
<dbReference type="GO" id="GO:0016607">
    <property type="term" value="C:nuclear speck"/>
    <property type="evidence" value="ECO:0007669"/>
    <property type="project" value="UniProtKB-SubCell"/>
</dbReference>
<dbReference type="Proteomes" id="UP001445076">
    <property type="component" value="Unassembled WGS sequence"/>
</dbReference>
<feature type="compositionally biased region" description="Basic and acidic residues" evidence="18">
    <location>
        <begin position="83"/>
        <end position="105"/>
    </location>
</feature>
<comment type="caution">
    <text evidence="20">The sequence shown here is derived from an EMBL/GenBank/DDBJ whole genome shotgun (WGS) entry which is preliminary data.</text>
</comment>
<feature type="region of interest" description="Disordered" evidence="18">
    <location>
        <begin position="657"/>
        <end position="737"/>
    </location>
</feature>
<dbReference type="GO" id="GO:0051028">
    <property type="term" value="P:mRNA transport"/>
    <property type="evidence" value="ECO:0007669"/>
    <property type="project" value="UniProtKB-KW"/>
</dbReference>
<dbReference type="GO" id="GO:0035145">
    <property type="term" value="C:exon-exon junction complex"/>
    <property type="evidence" value="ECO:0007669"/>
    <property type="project" value="InterPro"/>
</dbReference>
<feature type="compositionally biased region" description="Pro residues" evidence="18">
    <location>
        <begin position="556"/>
        <end position="599"/>
    </location>
</feature>
<keyword evidence="7" id="KW-0813">Transport</keyword>
<evidence type="ECO:0000256" key="1">
    <source>
        <dbReference type="ARBA" id="ARBA00004210"/>
    </source>
</evidence>
<evidence type="ECO:0000256" key="13">
    <source>
        <dbReference type="ARBA" id="ARBA00022884"/>
    </source>
</evidence>
<keyword evidence="12" id="KW-0810">Translation regulation</keyword>
<organism evidence="20 21">
    <name type="scientific">Cherax quadricarinatus</name>
    <name type="common">Australian red claw crayfish</name>
    <dbReference type="NCBI Taxonomy" id="27406"/>
    <lineage>
        <taxon>Eukaryota</taxon>
        <taxon>Metazoa</taxon>
        <taxon>Ecdysozoa</taxon>
        <taxon>Arthropoda</taxon>
        <taxon>Crustacea</taxon>
        <taxon>Multicrustacea</taxon>
        <taxon>Malacostraca</taxon>
        <taxon>Eumalacostraca</taxon>
        <taxon>Eucarida</taxon>
        <taxon>Decapoda</taxon>
        <taxon>Pleocyemata</taxon>
        <taxon>Astacidea</taxon>
        <taxon>Parastacoidea</taxon>
        <taxon>Parastacidae</taxon>
        <taxon>Cherax</taxon>
    </lineage>
</organism>
<keyword evidence="8" id="KW-0963">Cytoplasm</keyword>
<keyword evidence="21" id="KW-1185">Reference proteome</keyword>
<dbReference type="InterPro" id="IPR028544">
    <property type="entry name" value="CASC3"/>
</dbReference>
<dbReference type="GO" id="GO:0008380">
    <property type="term" value="P:RNA splicing"/>
    <property type="evidence" value="ECO:0007669"/>
    <property type="project" value="UniProtKB-KW"/>
</dbReference>
<keyword evidence="13" id="KW-0694">RNA-binding</keyword>
<dbReference type="PANTHER" id="PTHR13434:SF0">
    <property type="entry name" value="PROTEIN CASC3"/>
    <property type="match status" value="1"/>
</dbReference>
<evidence type="ECO:0000313" key="20">
    <source>
        <dbReference type="EMBL" id="KAK8754562.1"/>
    </source>
</evidence>
<dbReference type="SMART" id="SM01044">
    <property type="entry name" value="Btz"/>
    <property type="match status" value="1"/>
</dbReference>
<accession>A0AAW0YDD0</accession>
<protein>
    <recommendedName>
        <fullName evidence="6">Protein CASC3</fullName>
    </recommendedName>
</protein>
<evidence type="ECO:0000256" key="12">
    <source>
        <dbReference type="ARBA" id="ARBA00022845"/>
    </source>
</evidence>
<comment type="similarity">
    <text evidence="5">Belongs to the CASC3 family.</text>
</comment>
<sequence>MVLEAIPEIVQPSPNNPLQPIKGSDGGESEYESADEEELGEEEEEEDDELIIMPDGIGLGEDNKQLDDDEDRKNPQYIPKKGTFYEHDDRTAAEDDVEKPVEEPIVKKETGKKKVWKEDDKWNHDKFNEFDQAPKSREELVAVYGYDIRNEEGPPRARRRRRYGRGPNKYTRNWEDLDAYAKPVRGAIRGGPGRGGSRSLTGSRKTLDNDEEFPALNSSQYKKHEDDKYIEECSKFESHSPREEPLGTIMDNLHAGENENYKQQPVAPLASQQQQQSPPPQHQHQQQQQLQKNAGPSPQPQDVRADGYGGRGRGSRGRGRGSARGHNREREQYRYNEERGSHNYQDNRSSGRGNRGGHQQRLPQQHNSHASRDVEEITAELKNISVNSQNREEPFRNKSRGGGGNVDNRRSSVPPRLQESVAAAANMQGRGNRGGNASPGGDGSSSRPKRYSSQRQRSIPEQQVPPFPQQHGYMDPAVDTNYQGGVNDGGIVTSPGHTVTAPHTQHPLAGGAPPSFVPPAFTTSPPTFPPEPFLGRPPAPRLFPPVTQSPHIFGPPVAPPPVPGPPVGGPPPVAGPLGAPPVGAPPVPGPPVTGPPFLPPENMINYGAHPGPHPGSLPGAAPHPPQFPPFQGYTPGPVSQPGEIYSNGVTYYNTESQQHLPRSIPPLQKRPKAAIPIVPPPEREDKKGVCVAQDETSAPVGLESGSQDQEHFSCPSNGEISLQNDQKDEQNEPRVSICQSQPETLEQACKEVLQKDLASCDTHIQYDINRETSSDVVSVQVDSSESNIKSSKELSSQPQPFESLPSEQNLESNKVLTSGQVSETPDTAVAAS</sequence>
<evidence type="ECO:0000256" key="9">
    <source>
        <dbReference type="ARBA" id="ARBA00022664"/>
    </source>
</evidence>
<evidence type="ECO:0000313" key="21">
    <source>
        <dbReference type="Proteomes" id="UP001445076"/>
    </source>
</evidence>
<keyword evidence="15" id="KW-0508">mRNA splicing</keyword>
<feature type="compositionally biased region" description="Low complexity" evidence="18">
    <location>
        <begin position="263"/>
        <end position="291"/>
    </location>
</feature>
<dbReference type="GO" id="GO:0006397">
    <property type="term" value="P:mRNA processing"/>
    <property type="evidence" value="ECO:0007669"/>
    <property type="project" value="UniProtKB-KW"/>
</dbReference>
<evidence type="ECO:0000256" key="6">
    <source>
        <dbReference type="ARBA" id="ARBA00019964"/>
    </source>
</evidence>
<feature type="compositionally biased region" description="Basic and acidic residues" evidence="18">
    <location>
        <begin position="61"/>
        <end position="74"/>
    </location>
</feature>
<evidence type="ECO:0000256" key="8">
    <source>
        <dbReference type="ARBA" id="ARBA00022490"/>
    </source>
</evidence>
<keyword evidence="10" id="KW-0747">Spliceosome</keyword>
<keyword evidence="17" id="KW-0966">Cell projection</keyword>
<feature type="region of interest" description="Disordered" evidence="18">
    <location>
        <begin position="1"/>
        <end position="105"/>
    </location>
</feature>
<evidence type="ECO:0000256" key="5">
    <source>
        <dbReference type="ARBA" id="ARBA00009548"/>
    </source>
</evidence>
<dbReference type="GO" id="GO:0005681">
    <property type="term" value="C:spliceosomal complex"/>
    <property type="evidence" value="ECO:0007669"/>
    <property type="project" value="UniProtKB-KW"/>
</dbReference>
<keyword evidence="14" id="KW-0866">Nonsense-mediated mRNA decay</keyword>
<feature type="compositionally biased region" description="Gly residues" evidence="18">
    <location>
        <begin position="431"/>
        <end position="443"/>
    </location>
</feature>
<reference evidence="20 21" key="1">
    <citation type="journal article" date="2024" name="BMC Genomics">
        <title>Genome assembly of redclaw crayfish (Cherax quadricarinatus) provides insights into its immune adaptation and hypoxia tolerance.</title>
        <authorList>
            <person name="Liu Z."/>
            <person name="Zheng J."/>
            <person name="Li H."/>
            <person name="Fang K."/>
            <person name="Wang S."/>
            <person name="He J."/>
            <person name="Zhou D."/>
            <person name="Weng S."/>
            <person name="Chi M."/>
            <person name="Gu Z."/>
            <person name="He J."/>
            <person name="Li F."/>
            <person name="Wang M."/>
        </authorList>
    </citation>
    <scope>NUCLEOTIDE SEQUENCE [LARGE SCALE GENOMIC DNA]</scope>
    <source>
        <strain evidence="20">ZL_2023a</strain>
    </source>
</reference>
<feature type="compositionally biased region" description="Acidic residues" evidence="18">
    <location>
        <begin position="27"/>
        <end position="50"/>
    </location>
</feature>
<dbReference type="GO" id="GO:0000184">
    <property type="term" value="P:nuclear-transcribed mRNA catabolic process, nonsense-mediated decay"/>
    <property type="evidence" value="ECO:0007669"/>
    <property type="project" value="UniProtKB-KW"/>
</dbReference>
<evidence type="ECO:0000256" key="11">
    <source>
        <dbReference type="ARBA" id="ARBA00022816"/>
    </source>
</evidence>
<feature type="compositionally biased region" description="Polar residues" evidence="18">
    <location>
        <begin position="787"/>
        <end position="825"/>
    </location>
</feature>
<dbReference type="EMBL" id="JARKIK010000001">
    <property type="protein sequence ID" value="KAK8754562.1"/>
    <property type="molecule type" value="Genomic_DNA"/>
</dbReference>
<dbReference type="GO" id="GO:0003729">
    <property type="term" value="F:mRNA binding"/>
    <property type="evidence" value="ECO:0007669"/>
    <property type="project" value="InterPro"/>
</dbReference>
<comment type="subcellular location">
    <subcellularLocation>
        <location evidence="2">Cell projection</location>
        <location evidence="2">Dendrite</location>
    </subcellularLocation>
    <subcellularLocation>
        <location evidence="1">Cytoplasm</location>
        <location evidence="1">Stress granule</location>
    </subcellularLocation>
    <subcellularLocation>
        <location evidence="4">Cytoplasm</location>
        <location evidence="4">Perinuclear region</location>
    </subcellularLocation>
    <subcellularLocation>
        <location evidence="3">Nucleus speckle</location>
    </subcellularLocation>
</comment>
<gene>
    <name evidence="20" type="ORF">OTU49_016697</name>
</gene>
<feature type="region of interest" description="Disordered" evidence="18">
    <location>
        <begin position="149"/>
        <end position="540"/>
    </location>
</feature>
<evidence type="ECO:0000256" key="4">
    <source>
        <dbReference type="ARBA" id="ARBA00004556"/>
    </source>
</evidence>
<keyword evidence="9" id="KW-0507">mRNA processing</keyword>
<feature type="compositionally biased region" description="Low complexity" evidence="18">
    <location>
        <begin position="512"/>
        <end position="525"/>
    </location>
</feature>
<dbReference type="AlphaFoldDB" id="A0AAW0YDD0"/>
<evidence type="ECO:0000256" key="3">
    <source>
        <dbReference type="ARBA" id="ARBA00004324"/>
    </source>
</evidence>
<evidence type="ECO:0000256" key="15">
    <source>
        <dbReference type="ARBA" id="ARBA00023187"/>
    </source>
</evidence>
<feature type="region of interest" description="Disordered" evidence="18">
    <location>
        <begin position="554"/>
        <end position="645"/>
    </location>
</feature>
<evidence type="ECO:0000256" key="14">
    <source>
        <dbReference type="ARBA" id="ARBA00023161"/>
    </source>
</evidence>
<feature type="compositionally biased region" description="Basic and acidic residues" evidence="18">
    <location>
        <begin position="222"/>
        <end position="245"/>
    </location>
</feature>
<keyword evidence="16" id="KW-0539">Nucleus</keyword>